<dbReference type="EMBL" id="QQSY01000002">
    <property type="protein sequence ID" value="RDI98945.1"/>
    <property type="molecule type" value="Genomic_DNA"/>
</dbReference>
<organism evidence="3 4">
    <name type="scientific">Dyella solisilvae</name>
    <dbReference type="NCBI Taxonomy" id="1920168"/>
    <lineage>
        <taxon>Bacteria</taxon>
        <taxon>Pseudomonadati</taxon>
        <taxon>Pseudomonadota</taxon>
        <taxon>Gammaproteobacteria</taxon>
        <taxon>Lysobacterales</taxon>
        <taxon>Rhodanobacteraceae</taxon>
        <taxon>Dyella</taxon>
    </lineage>
</organism>
<feature type="domain" description="GmrSD restriction endonucleases C-terminal" evidence="2">
    <location>
        <begin position="436"/>
        <end position="564"/>
    </location>
</feature>
<dbReference type="PANTHER" id="PTHR35149">
    <property type="entry name" value="SLL5132 PROTEIN"/>
    <property type="match status" value="1"/>
</dbReference>
<name>A0A370K8H7_9GAMM</name>
<dbReference type="Pfam" id="PF03235">
    <property type="entry name" value="GmrSD_N"/>
    <property type="match status" value="1"/>
</dbReference>
<keyword evidence="4" id="KW-1185">Reference proteome</keyword>
<protein>
    <submittedName>
        <fullName evidence="3">DUF262 domain-containing protein</fullName>
    </submittedName>
</protein>
<sequence length="574" mass="65980">MSTDKKGQIDSAKVVIQEVFSRFWFRVPDYQRAYVWGKDEISELIDDVGHASEHNPDGQYFLGSMVLRRATRTEDGVSFEEHELLDGQQRLTTLMLILSCIRDRVADKDLKDACQEMLYQKENKWKNIPGRNRLVYDIRDNVGNFIERFVKFDGGTSSADLKDIAASTNLSLASMAAGMQTIHDCFNDTDRFSGPADFDRFVSYLLNNTLFIYVATEDLDDAFRLFTILNDRGIPLSNSDILKAKNLGAVTKDTERTRWATYWETVEGEMGRDEFDRFLSLVRTIFVKDKAREGLLKEFDERIYGAKPPLLALGTATFEAVKAYKDAFDEAILFEGLPETLGNAYRNRINVMRKGLPATDWIPPVLVWYRKFKAKNLLDLIDRIDNKFSADWIVQLTPTQRISNMNEVLKAIEMATTPGDVFASNVFDIDRKQLLDLLDSSIYGRRFARYVLLRLEYLLASHAAPLNLPDEISVEHILPQNPDQTSQWVKDFTDVQRDHWLHRLGNLMLLSRRKNTSLGNLDFTAKRDRYFAERVENLPNSVGVLKLTNFKLADLETRHQDLLDKLASSYGRIL</sequence>
<dbReference type="Proteomes" id="UP000254711">
    <property type="component" value="Unassembled WGS sequence"/>
</dbReference>
<dbReference type="RefSeq" id="WP_114825032.1">
    <property type="nucleotide sequence ID" value="NZ_QQSY01000002.1"/>
</dbReference>
<evidence type="ECO:0000259" key="2">
    <source>
        <dbReference type="Pfam" id="PF07510"/>
    </source>
</evidence>
<gene>
    <name evidence="3" type="ORF">DVT68_10645</name>
</gene>
<evidence type="ECO:0000313" key="3">
    <source>
        <dbReference type="EMBL" id="RDI98945.1"/>
    </source>
</evidence>
<dbReference type="InterPro" id="IPR011089">
    <property type="entry name" value="GmrSD_C"/>
</dbReference>
<dbReference type="InterPro" id="IPR004919">
    <property type="entry name" value="GmrSD_N"/>
</dbReference>
<comment type="caution">
    <text evidence="3">The sequence shown here is derived from an EMBL/GenBank/DDBJ whole genome shotgun (WGS) entry which is preliminary data.</text>
</comment>
<dbReference type="PANTHER" id="PTHR35149:SF2">
    <property type="entry name" value="DUF262 DOMAIN-CONTAINING PROTEIN"/>
    <property type="match status" value="1"/>
</dbReference>
<evidence type="ECO:0000259" key="1">
    <source>
        <dbReference type="Pfam" id="PF03235"/>
    </source>
</evidence>
<accession>A0A370K8H7</accession>
<dbReference type="AlphaFoldDB" id="A0A370K8H7"/>
<dbReference type="Pfam" id="PF07510">
    <property type="entry name" value="GmrSD_C"/>
    <property type="match status" value="1"/>
</dbReference>
<proteinExistence type="predicted"/>
<reference evidence="3 4" key="1">
    <citation type="submission" date="2018-07" db="EMBL/GenBank/DDBJ databases">
        <title>Dyella solisilvae sp. nov., isolated from the pine and broad-leaved mixed forest soil.</title>
        <authorList>
            <person name="Gao Z."/>
            <person name="Qiu L."/>
        </authorList>
    </citation>
    <scope>NUCLEOTIDE SEQUENCE [LARGE SCALE GENOMIC DNA]</scope>
    <source>
        <strain evidence="3 4">DHG54</strain>
    </source>
</reference>
<evidence type="ECO:0000313" key="4">
    <source>
        <dbReference type="Proteomes" id="UP000254711"/>
    </source>
</evidence>
<dbReference type="OrthoDB" id="9798761at2"/>
<feature type="domain" description="GmrSD restriction endonucleases N-terminal" evidence="1">
    <location>
        <begin position="18"/>
        <end position="245"/>
    </location>
</feature>